<dbReference type="PROSITE" id="PS51471">
    <property type="entry name" value="FE2OG_OXY"/>
    <property type="match status" value="1"/>
</dbReference>
<keyword evidence="2 5" id="KW-0479">Metal-binding</keyword>
<comment type="similarity">
    <text evidence="1 5">Belongs to the iron/ascorbate-dependent oxidoreductase family.</text>
</comment>
<dbReference type="Proteomes" id="UP001219525">
    <property type="component" value="Unassembled WGS sequence"/>
</dbReference>
<evidence type="ECO:0000256" key="2">
    <source>
        <dbReference type="ARBA" id="ARBA00022723"/>
    </source>
</evidence>
<name>A0AAD6VNM9_9AGAR</name>
<dbReference type="InterPro" id="IPR044861">
    <property type="entry name" value="IPNS-like_FE2OG_OXY"/>
</dbReference>
<accession>A0AAD6VNM9</accession>
<organism evidence="7 8">
    <name type="scientific">Mycena pura</name>
    <dbReference type="NCBI Taxonomy" id="153505"/>
    <lineage>
        <taxon>Eukaryota</taxon>
        <taxon>Fungi</taxon>
        <taxon>Dikarya</taxon>
        <taxon>Basidiomycota</taxon>
        <taxon>Agaricomycotina</taxon>
        <taxon>Agaricomycetes</taxon>
        <taxon>Agaricomycetidae</taxon>
        <taxon>Agaricales</taxon>
        <taxon>Marasmiineae</taxon>
        <taxon>Mycenaceae</taxon>
        <taxon>Mycena</taxon>
    </lineage>
</organism>
<dbReference type="InterPro" id="IPR005123">
    <property type="entry name" value="Oxoglu/Fe-dep_dioxygenase_dom"/>
</dbReference>
<evidence type="ECO:0000256" key="4">
    <source>
        <dbReference type="ARBA" id="ARBA00023004"/>
    </source>
</evidence>
<dbReference type="InterPro" id="IPR027443">
    <property type="entry name" value="IPNS-like_sf"/>
</dbReference>
<sequence length="348" mass="38965">MPTSLLPDSDIAVVDFAGFLDGSNRQAPVADEILDSLKRVGFVYLLNYGLAPDWVDGMFAESKSFFALPLELKELAPHPPSGAHHRGYSSLGREKIVQPTPDGNTPSRLTGDVKESFECGHEDNATSPNIWLPDDVLPGFKERFLEVYAVRTFLLRFATLHTHERYMIQRFHQVELDIFRALAIAFRLPEDYFTQYHSGVYNQLRLLHYPPVSAEALRRGDVERITAHSDYGSITLLLQDAAGGLEIENPHRPGEFQPVPPVPGALIVNAADLLMRWSNDTIRSAVHRVRAPACGAAQDGLLPDRYSIPYDFDKIIECVPGTWDAQRPRKYAPVTSGEYINTRYAAAY</sequence>
<keyword evidence="8" id="KW-1185">Reference proteome</keyword>
<dbReference type="Pfam" id="PF03171">
    <property type="entry name" value="2OG-FeII_Oxy"/>
    <property type="match status" value="1"/>
</dbReference>
<keyword evidence="4 5" id="KW-0408">Iron</keyword>
<dbReference type="GO" id="GO:0046872">
    <property type="term" value="F:metal ion binding"/>
    <property type="evidence" value="ECO:0007669"/>
    <property type="project" value="UniProtKB-KW"/>
</dbReference>
<dbReference type="PANTHER" id="PTHR10209">
    <property type="entry name" value="OXIDOREDUCTASE, 2OG-FE II OXYGENASE FAMILY PROTEIN"/>
    <property type="match status" value="1"/>
</dbReference>
<proteinExistence type="inferred from homology"/>
<evidence type="ECO:0000259" key="6">
    <source>
        <dbReference type="PROSITE" id="PS51471"/>
    </source>
</evidence>
<dbReference type="Gene3D" id="2.60.120.330">
    <property type="entry name" value="B-lactam Antibiotic, Isopenicillin N Synthase, Chain"/>
    <property type="match status" value="1"/>
</dbReference>
<keyword evidence="3 5" id="KW-0560">Oxidoreductase</keyword>
<evidence type="ECO:0000256" key="5">
    <source>
        <dbReference type="RuleBase" id="RU003682"/>
    </source>
</evidence>
<dbReference type="AlphaFoldDB" id="A0AAD6VNM9"/>
<reference evidence="7" key="1">
    <citation type="submission" date="2023-03" db="EMBL/GenBank/DDBJ databases">
        <title>Massive genome expansion in bonnet fungi (Mycena s.s.) driven by repeated elements and novel gene families across ecological guilds.</title>
        <authorList>
            <consortium name="Lawrence Berkeley National Laboratory"/>
            <person name="Harder C.B."/>
            <person name="Miyauchi S."/>
            <person name="Viragh M."/>
            <person name="Kuo A."/>
            <person name="Thoen E."/>
            <person name="Andreopoulos B."/>
            <person name="Lu D."/>
            <person name="Skrede I."/>
            <person name="Drula E."/>
            <person name="Henrissat B."/>
            <person name="Morin E."/>
            <person name="Kohler A."/>
            <person name="Barry K."/>
            <person name="LaButti K."/>
            <person name="Morin E."/>
            <person name="Salamov A."/>
            <person name="Lipzen A."/>
            <person name="Mereny Z."/>
            <person name="Hegedus B."/>
            <person name="Baldrian P."/>
            <person name="Stursova M."/>
            <person name="Weitz H."/>
            <person name="Taylor A."/>
            <person name="Grigoriev I.V."/>
            <person name="Nagy L.G."/>
            <person name="Martin F."/>
            <person name="Kauserud H."/>
        </authorList>
    </citation>
    <scope>NUCLEOTIDE SEQUENCE</scope>
    <source>
        <strain evidence="7">9144</strain>
    </source>
</reference>
<gene>
    <name evidence="7" type="ORF">GGX14DRAFT_549932</name>
</gene>
<evidence type="ECO:0000256" key="1">
    <source>
        <dbReference type="ARBA" id="ARBA00008056"/>
    </source>
</evidence>
<feature type="domain" description="Fe2OG dioxygenase" evidence="6">
    <location>
        <begin position="200"/>
        <end position="314"/>
    </location>
</feature>
<evidence type="ECO:0000256" key="3">
    <source>
        <dbReference type="ARBA" id="ARBA00023002"/>
    </source>
</evidence>
<comment type="caution">
    <text evidence="7">The sequence shown here is derived from an EMBL/GenBank/DDBJ whole genome shotgun (WGS) entry which is preliminary data.</text>
</comment>
<protein>
    <submittedName>
        <fullName evidence="7">Thymine dioxygenase</fullName>
    </submittedName>
</protein>
<dbReference type="GO" id="GO:0051213">
    <property type="term" value="F:dioxygenase activity"/>
    <property type="evidence" value="ECO:0007669"/>
    <property type="project" value="UniProtKB-KW"/>
</dbReference>
<dbReference type="Pfam" id="PF14226">
    <property type="entry name" value="DIOX_N"/>
    <property type="match status" value="1"/>
</dbReference>
<evidence type="ECO:0000313" key="7">
    <source>
        <dbReference type="EMBL" id="KAJ7218440.1"/>
    </source>
</evidence>
<evidence type="ECO:0000313" key="8">
    <source>
        <dbReference type="Proteomes" id="UP001219525"/>
    </source>
</evidence>
<dbReference type="PANTHER" id="PTHR10209:SF881">
    <property type="entry name" value="FI07970P-RELATED"/>
    <property type="match status" value="1"/>
</dbReference>
<dbReference type="SUPFAM" id="SSF51197">
    <property type="entry name" value="Clavaminate synthase-like"/>
    <property type="match status" value="1"/>
</dbReference>
<dbReference type="InterPro" id="IPR026992">
    <property type="entry name" value="DIOX_N"/>
</dbReference>
<dbReference type="EMBL" id="JARJCW010000012">
    <property type="protein sequence ID" value="KAJ7218440.1"/>
    <property type="molecule type" value="Genomic_DNA"/>
</dbReference>
<keyword evidence="7" id="KW-0223">Dioxygenase</keyword>